<dbReference type="SUPFAM" id="SSF53383">
    <property type="entry name" value="PLP-dependent transferases"/>
    <property type="match status" value="1"/>
</dbReference>
<protein>
    <submittedName>
        <fullName evidence="5">Cystathionine gamma-lyase</fullName>
        <ecNumber evidence="5">4.4.1.1</ecNumber>
    </submittedName>
</protein>
<evidence type="ECO:0000256" key="2">
    <source>
        <dbReference type="ARBA" id="ARBA00022898"/>
    </source>
</evidence>
<dbReference type="Gene3D" id="3.40.640.10">
    <property type="entry name" value="Type I PLP-dependent aspartate aminotransferase-like (Major domain)"/>
    <property type="match status" value="1"/>
</dbReference>
<feature type="modified residue" description="N6-(pyridoxal phosphate)lysine" evidence="3">
    <location>
        <position position="198"/>
    </location>
</feature>
<accession>A0A6J4TS16</accession>
<evidence type="ECO:0000313" key="5">
    <source>
        <dbReference type="EMBL" id="CAA9529299.1"/>
    </source>
</evidence>
<dbReference type="EMBL" id="CADCWE010000046">
    <property type="protein sequence ID" value="CAA9529299.1"/>
    <property type="molecule type" value="Genomic_DNA"/>
</dbReference>
<dbReference type="InterPro" id="IPR015424">
    <property type="entry name" value="PyrdxlP-dep_Trfase"/>
</dbReference>
<dbReference type="GO" id="GO:0004123">
    <property type="term" value="F:cystathionine gamma-lyase activity"/>
    <property type="evidence" value="ECO:0007669"/>
    <property type="project" value="TreeGrafter"/>
</dbReference>
<dbReference type="AlphaFoldDB" id="A0A6J4TS16"/>
<dbReference type="InterPro" id="IPR015422">
    <property type="entry name" value="PyrdxlP-dep_Trfase_small"/>
</dbReference>
<comment type="similarity">
    <text evidence="4">Belongs to the trans-sulfuration enzymes family.</text>
</comment>
<name>A0A6J4TS16_9BACT</name>
<dbReference type="PANTHER" id="PTHR11808:SF85">
    <property type="entry name" value="CYSTATHIONINE GAMMA-LYASE-RELATED"/>
    <property type="match status" value="1"/>
</dbReference>
<sequence>MDKTSWGTATIAARGGYEPALGEGVVPGIQPSSTFVVPGNPGEVPHAYARGGSPAYEPLERAMAALEGGADAVVFSAGMAAAIALLDEAAPGTAVVMPGDAYYGIRVWAEQELPKRGVEVRIVDPRDRTALERALPGASLLWAETPTNPHVAITDLAEIAALAAAHGVPWICDNTFATPILQRPIADGALATMHSLTKYVGGHGDLVLGAAACAGSDLAARLRARRNRVGTQPDAFSCWLARRGVQTLPLRIRRQSATALVLARCLAAHPKIARVHYPGLPDDPGYVVASRQMDGAYGAIVSIVVDGGAEAAQAVVDNVRLWIPATSLGGVESLIERRARWAGEVADPALLRLSVGVEEPEDLWRDLERALA</sequence>
<evidence type="ECO:0000256" key="1">
    <source>
        <dbReference type="ARBA" id="ARBA00001933"/>
    </source>
</evidence>
<keyword evidence="5" id="KW-0456">Lyase</keyword>
<dbReference type="InterPro" id="IPR015421">
    <property type="entry name" value="PyrdxlP-dep_Trfase_major"/>
</dbReference>
<dbReference type="PANTHER" id="PTHR11808">
    <property type="entry name" value="TRANS-SULFURATION ENZYME FAMILY MEMBER"/>
    <property type="match status" value="1"/>
</dbReference>
<dbReference type="GO" id="GO:0019343">
    <property type="term" value="P:cysteine biosynthetic process via cystathionine"/>
    <property type="evidence" value="ECO:0007669"/>
    <property type="project" value="TreeGrafter"/>
</dbReference>
<dbReference type="GO" id="GO:0019346">
    <property type="term" value="P:transsulfuration"/>
    <property type="evidence" value="ECO:0007669"/>
    <property type="project" value="InterPro"/>
</dbReference>
<keyword evidence="2 3" id="KW-0663">Pyridoxal phosphate</keyword>
<evidence type="ECO:0000256" key="3">
    <source>
        <dbReference type="PIRSR" id="PIRSR001434-2"/>
    </source>
</evidence>
<dbReference type="FunFam" id="3.40.640.10:FF:000046">
    <property type="entry name" value="Cystathionine gamma-lyase"/>
    <property type="match status" value="1"/>
</dbReference>
<dbReference type="EC" id="4.4.1.1" evidence="5"/>
<dbReference type="GO" id="GO:0005737">
    <property type="term" value="C:cytoplasm"/>
    <property type="evidence" value="ECO:0007669"/>
    <property type="project" value="TreeGrafter"/>
</dbReference>
<gene>
    <name evidence="5" type="ORF">AVDCRST_MAG73-777</name>
</gene>
<organism evidence="5">
    <name type="scientific">uncultured Thermomicrobiales bacterium</name>
    <dbReference type="NCBI Taxonomy" id="1645740"/>
    <lineage>
        <taxon>Bacteria</taxon>
        <taxon>Pseudomonadati</taxon>
        <taxon>Thermomicrobiota</taxon>
        <taxon>Thermomicrobia</taxon>
        <taxon>Thermomicrobiales</taxon>
        <taxon>environmental samples</taxon>
    </lineage>
</organism>
<proteinExistence type="inferred from homology"/>
<dbReference type="Pfam" id="PF01053">
    <property type="entry name" value="Cys_Met_Meta_PP"/>
    <property type="match status" value="1"/>
</dbReference>
<dbReference type="Gene3D" id="3.90.1150.10">
    <property type="entry name" value="Aspartate Aminotransferase, domain 1"/>
    <property type="match status" value="1"/>
</dbReference>
<reference evidence="5" key="1">
    <citation type="submission" date="2020-02" db="EMBL/GenBank/DDBJ databases">
        <authorList>
            <person name="Meier V. D."/>
        </authorList>
    </citation>
    <scope>NUCLEOTIDE SEQUENCE</scope>
    <source>
        <strain evidence="5">AVDCRST_MAG73</strain>
    </source>
</reference>
<dbReference type="InterPro" id="IPR000277">
    <property type="entry name" value="Cys/Met-Metab_PyrdxlP-dep_enz"/>
</dbReference>
<dbReference type="PIRSF" id="PIRSF001434">
    <property type="entry name" value="CGS"/>
    <property type="match status" value="1"/>
</dbReference>
<dbReference type="GO" id="GO:0030170">
    <property type="term" value="F:pyridoxal phosphate binding"/>
    <property type="evidence" value="ECO:0007669"/>
    <property type="project" value="InterPro"/>
</dbReference>
<comment type="cofactor">
    <cofactor evidence="1 4">
        <name>pyridoxal 5'-phosphate</name>
        <dbReference type="ChEBI" id="CHEBI:597326"/>
    </cofactor>
</comment>
<evidence type="ECO:0000256" key="4">
    <source>
        <dbReference type="RuleBase" id="RU362118"/>
    </source>
</evidence>